<sequence>MFIAANNRFDLDSLGHPPYRSNFASSDFNLFGPLKESLRVCRLTSDMYIRIRCKSGSKTSPKPSTRKACGILRLAGLSACKLIFV</sequence>
<protein>
    <submittedName>
        <fullName evidence="1">Uncharacterized protein</fullName>
    </submittedName>
</protein>
<name>A0A8X6X194_9ARAC</name>
<gene>
    <name evidence="1" type="ORF">TNIN_251551</name>
</gene>
<reference evidence="1" key="1">
    <citation type="submission" date="2020-08" db="EMBL/GenBank/DDBJ databases">
        <title>Multicomponent nature underlies the extraordinary mechanical properties of spider dragline silk.</title>
        <authorList>
            <person name="Kono N."/>
            <person name="Nakamura H."/>
            <person name="Mori M."/>
            <person name="Yoshida Y."/>
            <person name="Ohtoshi R."/>
            <person name="Malay A.D."/>
            <person name="Moran D.A.P."/>
            <person name="Tomita M."/>
            <person name="Numata K."/>
            <person name="Arakawa K."/>
        </authorList>
    </citation>
    <scope>NUCLEOTIDE SEQUENCE</scope>
</reference>
<dbReference type="EMBL" id="BMAV01004619">
    <property type="protein sequence ID" value="GFY45098.1"/>
    <property type="molecule type" value="Genomic_DNA"/>
</dbReference>
<dbReference type="AlphaFoldDB" id="A0A8X6X194"/>
<accession>A0A8X6X194</accession>
<evidence type="ECO:0000313" key="1">
    <source>
        <dbReference type="EMBL" id="GFY45098.1"/>
    </source>
</evidence>
<keyword evidence="2" id="KW-1185">Reference proteome</keyword>
<organism evidence="1 2">
    <name type="scientific">Trichonephila inaurata madagascariensis</name>
    <dbReference type="NCBI Taxonomy" id="2747483"/>
    <lineage>
        <taxon>Eukaryota</taxon>
        <taxon>Metazoa</taxon>
        <taxon>Ecdysozoa</taxon>
        <taxon>Arthropoda</taxon>
        <taxon>Chelicerata</taxon>
        <taxon>Arachnida</taxon>
        <taxon>Araneae</taxon>
        <taxon>Araneomorphae</taxon>
        <taxon>Entelegynae</taxon>
        <taxon>Araneoidea</taxon>
        <taxon>Nephilidae</taxon>
        <taxon>Trichonephila</taxon>
        <taxon>Trichonephila inaurata</taxon>
    </lineage>
</organism>
<proteinExistence type="predicted"/>
<evidence type="ECO:0000313" key="2">
    <source>
        <dbReference type="Proteomes" id="UP000886998"/>
    </source>
</evidence>
<comment type="caution">
    <text evidence="1">The sequence shown here is derived from an EMBL/GenBank/DDBJ whole genome shotgun (WGS) entry which is preliminary data.</text>
</comment>
<dbReference type="Proteomes" id="UP000886998">
    <property type="component" value="Unassembled WGS sequence"/>
</dbReference>